<evidence type="ECO:0000313" key="3">
    <source>
        <dbReference type="Proteomes" id="UP000784294"/>
    </source>
</evidence>
<comment type="caution">
    <text evidence="2">The sequence shown here is derived from an EMBL/GenBank/DDBJ whole genome shotgun (WGS) entry which is preliminary data.</text>
</comment>
<reference evidence="2" key="1">
    <citation type="submission" date="2018-11" db="EMBL/GenBank/DDBJ databases">
        <authorList>
            <consortium name="Pathogen Informatics"/>
        </authorList>
    </citation>
    <scope>NUCLEOTIDE SEQUENCE</scope>
</reference>
<organism evidence="2 3">
    <name type="scientific">Protopolystoma xenopodis</name>
    <dbReference type="NCBI Taxonomy" id="117903"/>
    <lineage>
        <taxon>Eukaryota</taxon>
        <taxon>Metazoa</taxon>
        <taxon>Spiralia</taxon>
        <taxon>Lophotrochozoa</taxon>
        <taxon>Platyhelminthes</taxon>
        <taxon>Monogenea</taxon>
        <taxon>Polyopisthocotylea</taxon>
        <taxon>Polystomatidea</taxon>
        <taxon>Polystomatidae</taxon>
        <taxon>Protopolystoma</taxon>
    </lineage>
</organism>
<feature type="region of interest" description="Disordered" evidence="1">
    <location>
        <begin position="1"/>
        <end position="27"/>
    </location>
</feature>
<evidence type="ECO:0000256" key="1">
    <source>
        <dbReference type="SAM" id="MobiDB-lite"/>
    </source>
</evidence>
<sequence length="239" mass="26223">MENETSESITGVGTPAEEAEHGGQDETAQDVVIKSNINPPFLSAFLKASQFPMPSQQPAFSIITISKSFCVYTKSSDQPFPTDRALMRSPDSSIIQPVLVPLRLITILSLSRISELSNPIMAELGQGESLLGSSPLLLTIVWYSKLLNDLRRFPLGLLGSNARVPSHQQSDDVFQNYALVRMGFQLRYDGTNASEWIFTIGLDLQASRRLVGAIFLGNFCCEAGPDVDHLSRFGPKTLM</sequence>
<protein>
    <submittedName>
        <fullName evidence="2">Uncharacterized protein</fullName>
    </submittedName>
</protein>
<name>A0A448WFV2_9PLAT</name>
<dbReference type="AlphaFoldDB" id="A0A448WFV2"/>
<dbReference type="EMBL" id="CAAALY010009638">
    <property type="protein sequence ID" value="VEL10663.1"/>
    <property type="molecule type" value="Genomic_DNA"/>
</dbReference>
<proteinExistence type="predicted"/>
<feature type="compositionally biased region" description="Polar residues" evidence="1">
    <location>
        <begin position="1"/>
        <end position="11"/>
    </location>
</feature>
<dbReference type="Proteomes" id="UP000784294">
    <property type="component" value="Unassembled WGS sequence"/>
</dbReference>
<gene>
    <name evidence="2" type="ORF">PXEA_LOCUS4103</name>
</gene>
<evidence type="ECO:0000313" key="2">
    <source>
        <dbReference type="EMBL" id="VEL10663.1"/>
    </source>
</evidence>
<accession>A0A448WFV2</accession>
<keyword evidence="3" id="KW-1185">Reference proteome</keyword>